<dbReference type="InterPro" id="IPR011990">
    <property type="entry name" value="TPR-like_helical_dom_sf"/>
</dbReference>
<name>A0A2H3JZ69_WOLCO</name>
<evidence type="ECO:0000313" key="7">
    <source>
        <dbReference type="Proteomes" id="UP000218811"/>
    </source>
</evidence>
<evidence type="ECO:0008006" key="8">
    <source>
        <dbReference type="Google" id="ProtNLM"/>
    </source>
</evidence>
<evidence type="ECO:0000256" key="3">
    <source>
        <dbReference type="ARBA" id="ARBA00044493"/>
    </source>
</evidence>
<reference evidence="6 7" key="1">
    <citation type="journal article" date="2012" name="Science">
        <title>The Paleozoic origin of enzymatic lignin decomposition reconstructed from 31 fungal genomes.</title>
        <authorList>
            <person name="Floudas D."/>
            <person name="Binder M."/>
            <person name="Riley R."/>
            <person name="Barry K."/>
            <person name="Blanchette R.A."/>
            <person name="Henrissat B."/>
            <person name="Martinez A.T."/>
            <person name="Otillar R."/>
            <person name="Spatafora J.W."/>
            <person name="Yadav J.S."/>
            <person name="Aerts A."/>
            <person name="Benoit I."/>
            <person name="Boyd A."/>
            <person name="Carlson A."/>
            <person name="Copeland A."/>
            <person name="Coutinho P.M."/>
            <person name="de Vries R.P."/>
            <person name="Ferreira P."/>
            <person name="Findley K."/>
            <person name="Foster B."/>
            <person name="Gaskell J."/>
            <person name="Glotzer D."/>
            <person name="Gorecki P."/>
            <person name="Heitman J."/>
            <person name="Hesse C."/>
            <person name="Hori C."/>
            <person name="Igarashi K."/>
            <person name="Jurgens J.A."/>
            <person name="Kallen N."/>
            <person name="Kersten P."/>
            <person name="Kohler A."/>
            <person name="Kuees U."/>
            <person name="Kumar T.K.A."/>
            <person name="Kuo A."/>
            <person name="LaButti K."/>
            <person name="Larrondo L.F."/>
            <person name="Lindquist E."/>
            <person name="Ling A."/>
            <person name="Lombard V."/>
            <person name="Lucas S."/>
            <person name="Lundell T."/>
            <person name="Martin R."/>
            <person name="McLaughlin D.J."/>
            <person name="Morgenstern I."/>
            <person name="Morin E."/>
            <person name="Murat C."/>
            <person name="Nagy L.G."/>
            <person name="Nolan M."/>
            <person name="Ohm R.A."/>
            <person name="Patyshakuliyeva A."/>
            <person name="Rokas A."/>
            <person name="Ruiz-Duenas F.J."/>
            <person name="Sabat G."/>
            <person name="Salamov A."/>
            <person name="Samejima M."/>
            <person name="Schmutz J."/>
            <person name="Slot J.C."/>
            <person name="St John F."/>
            <person name="Stenlid J."/>
            <person name="Sun H."/>
            <person name="Sun S."/>
            <person name="Syed K."/>
            <person name="Tsang A."/>
            <person name="Wiebenga A."/>
            <person name="Young D."/>
            <person name="Pisabarro A."/>
            <person name="Eastwood D.C."/>
            <person name="Martin F."/>
            <person name="Cullen D."/>
            <person name="Grigoriev I.V."/>
            <person name="Hibbett D.S."/>
        </authorList>
    </citation>
    <scope>NUCLEOTIDE SEQUENCE [LARGE SCALE GENOMIC DNA]</scope>
    <source>
        <strain evidence="6 7">MD-104</strain>
    </source>
</reference>
<keyword evidence="7" id="KW-1185">Reference proteome</keyword>
<dbReference type="OrthoDB" id="5588846at2759"/>
<evidence type="ECO:0000256" key="2">
    <source>
        <dbReference type="ARBA" id="ARBA00022737"/>
    </source>
</evidence>
<gene>
    <name evidence="6" type="ORF">WOLCODRAFT_153238</name>
</gene>
<accession>A0A2H3JZ69</accession>
<dbReference type="STRING" id="742152.A0A2H3JZ69"/>
<organism evidence="6 7">
    <name type="scientific">Wolfiporia cocos (strain MD-104)</name>
    <name type="common">Brown rot fungus</name>
    <dbReference type="NCBI Taxonomy" id="742152"/>
    <lineage>
        <taxon>Eukaryota</taxon>
        <taxon>Fungi</taxon>
        <taxon>Dikarya</taxon>
        <taxon>Basidiomycota</taxon>
        <taxon>Agaricomycotina</taxon>
        <taxon>Agaricomycetes</taxon>
        <taxon>Polyporales</taxon>
        <taxon>Phaeolaceae</taxon>
        <taxon>Wolfiporia</taxon>
    </lineage>
</organism>
<dbReference type="EMBL" id="KB468135">
    <property type="protein sequence ID" value="PCH43178.1"/>
    <property type="molecule type" value="Genomic_DNA"/>
</dbReference>
<evidence type="ECO:0000313" key="6">
    <source>
        <dbReference type="EMBL" id="PCH43178.1"/>
    </source>
</evidence>
<feature type="compositionally biased region" description="Basic and acidic residues" evidence="5">
    <location>
        <begin position="1"/>
        <end position="19"/>
    </location>
</feature>
<keyword evidence="2" id="KW-0677">Repeat</keyword>
<dbReference type="Gene3D" id="1.25.40.10">
    <property type="entry name" value="Tetratricopeptide repeat domain"/>
    <property type="match status" value="1"/>
</dbReference>
<evidence type="ECO:0000256" key="1">
    <source>
        <dbReference type="ARBA" id="ARBA00006192"/>
    </source>
</evidence>
<comment type="function">
    <text evidence="3">Regulates mitochondrial small subunit maturation by controlling 15S rRNA 5'-end processing. Localizes to the 5' precursor of the 15S rRNA in a position that is subsequently occupied by mS47 in the mature yeast mtSSU. Uses structure and sequence-specific RNA recognition, binding to a single-stranded region of the precursor and specifically recognizing bases -6 to -1. The exchange of Ccm1 for mS47 is coupled to the irreversible removal of precursor rRNA that is accompanied by conformational changes of the mitoribosomal proteins uS5m and mS26. These conformational changes signal completion of 5'-end rRNA processing through protection of the mature 5'-end of the 15S rRNA and stabilization of mS47. The removal of the 5' precursor together with the dissociation of Ccm1 may be catalyzed by the 5'-3' exoribonuclease Pet127. Involved in the specific removal of group I introns in mitochondrial encoded transcripts.</text>
</comment>
<dbReference type="PANTHER" id="PTHR47936:SF1">
    <property type="entry name" value="PENTATRICOPEPTIDE REPEAT-CONTAINING PROTEIN GUN1, CHLOROPLASTIC"/>
    <property type="match status" value="1"/>
</dbReference>
<feature type="compositionally biased region" description="Polar residues" evidence="5">
    <location>
        <begin position="477"/>
        <end position="486"/>
    </location>
</feature>
<comment type="subunit">
    <text evidence="4">Binds to mitochondrial small subunit 15S rRNA.</text>
</comment>
<proteinExistence type="inferred from homology"/>
<dbReference type="Proteomes" id="UP000218811">
    <property type="component" value="Unassembled WGS sequence"/>
</dbReference>
<sequence>MRDDQALNAKRNDETERHSYSMVQSDHSDLRELSELEEKVLLLQETAESEEALSQSTTYSEEELLALYEDLLSPPLPKMAQQNKLGAQLDVIAQEDHYLVQVVAQRILDSSESASTSSVGLHPPQVYTAVIARLQEVVSSLDDYRVSSAPDGAEQHLPIATGFMTASEWAALICTCIRANSNAAAETVLDLMKRSGVTELEAYVNDVLAAYANIGDVASAERILQTYAPSPSEPQRDLHVKAHIKALTPDIFPDAPLAVLHDYEIRGIPAPQKSYTRAIASLLASRVQPSQAHAQAFDLFAHMRYVAHPQPDASLYTLMLGACAHAAVPAEPERALDLFTEMTVDYRLPPTQGAYAATAHALARSGEPRFVHHAFRLAREMLDAHRDARGHAAFRPDGKLFTSLLEGAKRIGDLARVRWILAEMVRESAASSGDSDIIITEKNMRHVFHAYAAYRPPFKRSAAPLVDSQEAAGCSPANGTGSNDGTLDSPVGLVRTDVTDKTDPDVQDDFASAGLPAAGPSFHFSHLPPQSSAEVISEARALFSRIVEDGRLRSIDIQYTREGFAAPSGLSGLFRHIRINARLLNAYLAVHYRHSPIEDSIILYRTLFNDLGIQRNATTFVEALERCSFSKPDEQRQALQFAQEVWVSWKEVEDHWRARTQSQEYDMAFVNARLVERANVAMVKMLTRTRQSGRALQVVREFAERYPPAQLLRVQPKHPLRSTQSVLVGPKPLIRLMSDIDVPDDAVPPLLTFTDIDILHRRLVALEDGVGISYLKWLCSAYEGSLRRRRQATVGAIPKTSMLKL</sequence>
<evidence type="ECO:0000256" key="5">
    <source>
        <dbReference type="SAM" id="MobiDB-lite"/>
    </source>
</evidence>
<dbReference type="OMA" id="RDLWIEM"/>
<protein>
    <recommendedName>
        <fullName evidence="8">Pentacotripeptide-repeat region of PRORP domain-containing protein</fullName>
    </recommendedName>
</protein>
<feature type="region of interest" description="Disordered" evidence="5">
    <location>
        <begin position="469"/>
        <end position="501"/>
    </location>
</feature>
<dbReference type="PANTHER" id="PTHR47936">
    <property type="entry name" value="PPR_LONG DOMAIN-CONTAINING PROTEIN"/>
    <property type="match status" value="1"/>
</dbReference>
<evidence type="ECO:0000256" key="4">
    <source>
        <dbReference type="ARBA" id="ARBA00044511"/>
    </source>
</evidence>
<feature type="region of interest" description="Disordered" evidence="5">
    <location>
        <begin position="1"/>
        <end position="29"/>
    </location>
</feature>
<dbReference type="AlphaFoldDB" id="A0A2H3JZ69"/>
<comment type="similarity">
    <text evidence="1">Belongs to the CCM1 family.</text>
</comment>